<feature type="domain" description="4Fe-4S ferredoxin-type" evidence="5">
    <location>
        <begin position="44"/>
        <end position="75"/>
    </location>
</feature>
<dbReference type="InterPro" id="IPR050954">
    <property type="entry name" value="ET_IronSulfur_Cluster-Binding"/>
</dbReference>
<accession>C0Q9G0</accession>
<evidence type="ECO:0000256" key="2">
    <source>
        <dbReference type="ARBA" id="ARBA00022723"/>
    </source>
</evidence>
<organism evidence="6 7">
    <name type="scientific">Desulforapulum autotrophicum (strain ATCC 43914 / DSM 3382 / VKM B-1955 / HRM2)</name>
    <name type="common">Desulfobacterium autotrophicum</name>
    <dbReference type="NCBI Taxonomy" id="177437"/>
    <lineage>
        <taxon>Bacteria</taxon>
        <taxon>Pseudomonadati</taxon>
        <taxon>Thermodesulfobacteriota</taxon>
        <taxon>Desulfobacteria</taxon>
        <taxon>Desulfobacterales</taxon>
        <taxon>Desulfobacteraceae</taxon>
        <taxon>Desulforapulum</taxon>
    </lineage>
</organism>
<dbReference type="InterPro" id="IPR017896">
    <property type="entry name" value="4Fe4S_Fe-S-bd"/>
</dbReference>
<name>C0Q9G0_DESAH</name>
<evidence type="ECO:0000259" key="5">
    <source>
        <dbReference type="PROSITE" id="PS51379"/>
    </source>
</evidence>
<dbReference type="PANTHER" id="PTHR43177">
    <property type="entry name" value="PROTEIN NRFC"/>
    <property type="match status" value="1"/>
</dbReference>
<evidence type="ECO:0000313" key="6">
    <source>
        <dbReference type="EMBL" id="ACN14524.1"/>
    </source>
</evidence>
<evidence type="ECO:0000313" key="7">
    <source>
        <dbReference type="Proteomes" id="UP000000442"/>
    </source>
</evidence>
<dbReference type="PROSITE" id="PS00198">
    <property type="entry name" value="4FE4S_FER_1"/>
    <property type="match status" value="1"/>
</dbReference>
<dbReference type="CDD" id="cd10550">
    <property type="entry name" value="DMSOR_beta_like"/>
    <property type="match status" value="1"/>
</dbReference>
<evidence type="ECO:0000256" key="1">
    <source>
        <dbReference type="ARBA" id="ARBA00022485"/>
    </source>
</evidence>
<dbReference type="AlphaFoldDB" id="C0Q9G0"/>
<keyword evidence="4" id="KW-0411">Iron-sulfur</keyword>
<gene>
    <name evidence="6" type="ordered locus">HRM2_14150</name>
</gene>
<proteinExistence type="predicted"/>
<dbReference type="Gene3D" id="3.30.70.20">
    <property type="match status" value="2"/>
</dbReference>
<evidence type="ECO:0000256" key="3">
    <source>
        <dbReference type="ARBA" id="ARBA00023004"/>
    </source>
</evidence>
<dbReference type="PROSITE" id="PS51379">
    <property type="entry name" value="4FE4S_FER_2"/>
    <property type="match status" value="3"/>
</dbReference>
<keyword evidence="2" id="KW-0479">Metal-binding</keyword>
<dbReference type="InterPro" id="IPR017900">
    <property type="entry name" value="4Fe4S_Fe_S_CS"/>
</dbReference>
<dbReference type="HOGENOM" id="CLU_043374_3_2_7"/>
<dbReference type="KEGG" id="dat:HRM2_14150"/>
<dbReference type="Pfam" id="PF12800">
    <property type="entry name" value="Fer4_4"/>
    <property type="match status" value="1"/>
</dbReference>
<sequence length="181" mass="19882">MEKVLIAIPNKCTGCNRCTYVCSAVKEGMFIPSKARIKINNFPHQGYSVQSICFQCPNAACMNACPEGAIIKNERGVIAIDINKCTECGECVEACPYGMMEQYESGVPYKCDLCGGSPACVAECNFGALLFKEIDTISQKQRNQQMKQRSKKVSPESKRHELAGNILELAVRIPRTPGYLG</sequence>
<dbReference type="GO" id="GO:0046872">
    <property type="term" value="F:metal ion binding"/>
    <property type="evidence" value="ECO:0007669"/>
    <property type="project" value="UniProtKB-KW"/>
</dbReference>
<dbReference type="Proteomes" id="UP000000442">
    <property type="component" value="Chromosome"/>
</dbReference>
<keyword evidence="1" id="KW-0004">4Fe-4S</keyword>
<keyword evidence="3" id="KW-0408">Iron</keyword>
<dbReference type="RefSeq" id="WP_015903311.1">
    <property type="nucleotide sequence ID" value="NC_012108.1"/>
</dbReference>
<dbReference type="EMBL" id="CP001087">
    <property type="protein sequence ID" value="ACN14524.1"/>
    <property type="molecule type" value="Genomic_DNA"/>
</dbReference>
<feature type="domain" description="4Fe-4S ferredoxin-type" evidence="5">
    <location>
        <begin position="76"/>
        <end position="105"/>
    </location>
</feature>
<dbReference type="Pfam" id="PF13247">
    <property type="entry name" value="Fer4_11"/>
    <property type="match status" value="1"/>
</dbReference>
<evidence type="ECO:0000256" key="4">
    <source>
        <dbReference type="ARBA" id="ARBA00023014"/>
    </source>
</evidence>
<dbReference type="SUPFAM" id="SSF54862">
    <property type="entry name" value="4Fe-4S ferredoxins"/>
    <property type="match status" value="1"/>
</dbReference>
<protein>
    <submittedName>
        <fullName evidence="6">Iron-sulfur cluster-binding protein</fullName>
    </submittedName>
</protein>
<dbReference type="PANTHER" id="PTHR43177:SF3">
    <property type="entry name" value="PROTEIN NRFC HOMOLOG"/>
    <property type="match status" value="1"/>
</dbReference>
<feature type="domain" description="4Fe-4S ferredoxin-type" evidence="5">
    <location>
        <begin position="2"/>
        <end position="34"/>
    </location>
</feature>
<keyword evidence="7" id="KW-1185">Reference proteome</keyword>
<dbReference type="STRING" id="177437.HRM2_14150"/>
<dbReference type="GO" id="GO:0051539">
    <property type="term" value="F:4 iron, 4 sulfur cluster binding"/>
    <property type="evidence" value="ECO:0007669"/>
    <property type="project" value="UniProtKB-KW"/>
</dbReference>
<dbReference type="eggNOG" id="COG1142">
    <property type="taxonomic scope" value="Bacteria"/>
</dbReference>
<dbReference type="OrthoDB" id="9789030at2"/>
<reference evidence="6 7" key="1">
    <citation type="journal article" date="2009" name="Environ. Microbiol.">
        <title>Genome sequence of Desulfobacterium autotrophicum HRM2, a marine sulfate reducer oxidizing organic carbon completely to carbon dioxide.</title>
        <authorList>
            <person name="Strittmatter A.W."/>
            <person name="Liesegang H."/>
            <person name="Rabus R."/>
            <person name="Decker I."/>
            <person name="Amann J."/>
            <person name="Andres S."/>
            <person name="Henne A."/>
            <person name="Fricke W.F."/>
            <person name="Martinez-Arias R."/>
            <person name="Bartels D."/>
            <person name="Goesmann A."/>
            <person name="Krause L."/>
            <person name="Puehler A."/>
            <person name="Klenk H.P."/>
            <person name="Richter M."/>
            <person name="Schuler M."/>
            <person name="Gloeckner F.O."/>
            <person name="Meyerdierks A."/>
            <person name="Gottschalk G."/>
            <person name="Amann R."/>
        </authorList>
    </citation>
    <scope>NUCLEOTIDE SEQUENCE [LARGE SCALE GENOMIC DNA]</scope>
    <source>
        <strain evidence="7">ATCC 43914 / DSM 3382 / HRM2</strain>
    </source>
</reference>